<name>A0A1T5JQ93_9MICO</name>
<accession>A0A1T5JQ93</accession>
<evidence type="ECO:0000256" key="2">
    <source>
        <dbReference type="SAM" id="Phobius"/>
    </source>
</evidence>
<keyword evidence="2" id="KW-0472">Membrane</keyword>
<evidence type="ECO:0000256" key="1">
    <source>
        <dbReference type="SAM" id="MobiDB-lite"/>
    </source>
</evidence>
<sequence>MRTPLTSTSRRLSRTRTSGALTRRLTVSLSAAGLATALLVAPAVSATAATAVSATAASSVTPSVTSLRALSAPTPTPGPGSGIGLQIDLPAPTQPPATNAPGNTGGEGTSGDGGLGTGTGDGAGGFGGGSSGSGSGGTGGATSDLPGSTAPTSTDPVTAADEVDLGGGLFAGGISTSYIPSLNPFTGEVDVKVGVRNASKSTIDLAADFWLGGPFGNRLGGSGTVTVTGLKPGEKRIVSAVVPGAGQWGIVNAHATITPPAQIDGVDTKKVQRDAMVVIPPLYLMGLVLFALLGLAAWRIVGYVTTTVAEKKFA</sequence>
<dbReference type="STRING" id="123320.SAMN06309945_1762"/>
<feature type="region of interest" description="Disordered" evidence="1">
    <location>
        <begin position="68"/>
        <end position="160"/>
    </location>
</feature>
<dbReference type="RefSeq" id="WP_079727733.1">
    <property type="nucleotide sequence ID" value="NZ_FUZP01000001.1"/>
</dbReference>
<feature type="chain" id="PRO_5012956426" evidence="3">
    <location>
        <begin position="49"/>
        <end position="314"/>
    </location>
</feature>
<dbReference type="Proteomes" id="UP000190857">
    <property type="component" value="Unassembled WGS sequence"/>
</dbReference>
<keyword evidence="2" id="KW-0812">Transmembrane</keyword>
<keyword evidence="2" id="KW-1133">Transmembrane helix</keyword>
<dbReference type="OrthoDB" id="5007898at2"/>
<dbReference type="EMBL" id="FUZP01000001">
    <property type="protein sequence ID" value="SKC53581.1"/>
    <property type="molecule type" value="Genomic_DNA"/>
</dbReference>
<evidence type="ECO:0000256" key="3">
    <source>
        <dbReference type="SAM" id="SignalP"/>
    </source>
</evidence>
<keyword evidence="5" id="KW-1185">Reference proteome</keyword>
<organism evidence="4 5">
    <name type="scientific">Okibacterium fritillariae</name>
    <dbReference type="NCBI Taxonomy" id="123320"/>
    <lineage>
        <taxon>Bacteria</taxon>
        <taxon>Bacillati</taxon>
        <taxon>Actinomycetota</taxon>
        <taxon>Actinomycetes</taxon>
        <taxon>Micrococcales</taxon>
        <taxon>Microbacteriaceae</taxon>
        <taxon>Okibacterium</taxon>
    </lineage>
</organism>
<feature type="compositionally biased region" description="Polar residues" evidence="1">
    <location>
        <begin position="145"/>
        <end position="156"/>
    </location>
</feature>
<feature type="signal peptide" evidence="3">
    <location>
        <begin position="1"/>
        <end position="48"/>
    </location>
</feature>
<keyword evidence="3" id="KW-0732">Signal</keyword>
<proteinExistence type="predicted"/>
<dbReference type="AlphaFoldDB" id="A0A1T5JQ93"/>
<reference evidence="4 5" key="1">
    <citation type="submission" date="2017-02" db="EMBL/GenBank/DDBJ databases">
        <authorList>
            <person name="Peterson S.W."/>
        </authorList>
    </citation>
    <scope>NUCLEOTIDE SEQUENCE [LARGE SCALE GENOMIC DNA]</scope>
    <source>
        <strain evidence="4 5">VKM Ac-2059</strain>
    </source>
</reference>
<feature type="compositionally biased region" description="Gly residues" evidence="1">
    <location>
        <begin position="103"/>
        <end position="140"/>
    </location>
</feature>
<evidence type="ECO:0000313" key="5">
    <source>
        <dbReference type="Proteomes" id="UP000190857"/>
    </source>
</evidence>
<feature type="transmembrane region" description="Helical" evidence="2">
    <location>
        <begin position="282"/>
        <end position="301"/>
    </location>
</feature>
<evidence type="ECO:0000313" key="4">
    <source>
        <dbReference type="EMBL" id="SKC53581.1"/>
    </source>
</evidence>
<protein>
    <submittedName>
        <fullName evidence="4">Uncharacterized protein</fullName>
    </submittedName>
</protein>
<gene>
    <name evidence="4" type="ORF">SAMN06309945_1762</name>
</gene>